<keyword evidence="2" id="KW-1185">Reference proteome</keyword>
<dbReference type="Proteomes" id="UP001221757">
    <property type="component" value="Unassembled WGS sequence"/>
</dbReference>
<comment type="caution">
    <text evidence="1">The sequence shown here is derived from an EMBL/GenBank/DDBJ whole genome shotgun (WGS) entry which is preliminary data.</text>
</comment>
<name>A0AAD7GVG5_MYCRO</name>
<sequence>MSTFFQTVALPSLCFMNLLHGNCLRRLRVKSGGKSRARISVYVDSSGVDSRVKRHLLFLASLPTLTRQWSPPD</sequence>
<gene>
    <name evidence="1" type="ORF">B0H17DRAFT_1035407</name>
</gene>
<dbReference type="AlphaFoldDB" id="A0AAD7GVG5"/>
<organism evidence="1 2">
    <name type="scientific">Mycena rosella</name>
    <name type="common">Pink bonnet</name>
    <name type="synonym">Agaricus rosellus</name>
    <dbReference type="NCBI Taxonomy" id="1033263"/>
    <lineage>
        <taxon>Eukaryota</taxon>
        <taxon>Fungi</taxon>
        <taxon>Dikarya</taxon>
        <taxon>Basidiomycota</taxon>
        <taxon>Agaricomycotina</taxon>
        <taxon>Agaricomycetes</taxon>
        <taxon>Agaricomycetidae</taxon>
        <taxon>Agaricales</taxon>
        <taxon>Marasmiineae</taxon>
        <taxon>Mycenaceae</taxon>
        <taxon>Mycena</taxon>
    </lineage>
</organism>
<reference evidence="1" key="1">
    <citation type="submission" date="2023-03" db="EMBL/GenBank/DDBJ databases">
        <title>Massive genome expansion in bonnet fungi (Mycena s.s.) driven by repeated elements and novel gene families across ecological guilds.</title>
        <authorList>
            <consortium name="Lawrence Berkeley National Laboratory"/>
            <person name="Harder C.B."/>
            <person name="Miyauchi S."/>
            <person name="Viragh M."/>
            <person name="Kuo A."/>
            <person name="Thoen E."/>
            <person name="Andreopoulos B."/>
            <person name="Lu D."/>
            <person name="Skrede I."/>
            <person name="Drula E."/>
            <person name="Henrissat B."/>
            <person name="Morin E."/>
            <person name="Kohler A."/>
            <person name="Barry K."/>
            <person name="LaButti K."/>
            <person name="Morin E."/>
            <person name="Salamov A."/>
            <person name="Lipzen A."/>
            <person name="Mereny Z."/>
            <person name="Hegedus B."/>
            <person name="Baldrian P."/>
            <person name="Stursova M."/>
            <person name="Weitz H."/>
            <person name="Taylor A."/>
            <person name="Grigoriev I.V."/>
            <person name="Nagy L.G."/>
            <person name="Martin F."/>
            <person name="Kauserud H."/>
        </authorList>
    </citation>
    <scope>NUCLEOTIDE SEQUENCE</scope>
    <source>
        <strain evidence="1">CBHHK067</strain>
    </source>
</reference>
<evidence type="ECO:0000313" key="1">
    <source>
        <dbReference type="EMBL" id="KAJ7706047.1"/>
    </source>
</evidence>
<dbReference type="EMBL" id="JARKIE010000007">
    <property type="protein sequence ID" value="KAJ7706047.1"/>
    <property type="molecule type" value="Genomic_DNA"/>
</dbReference>
<protein>
    <submittedName>
        <fullName evidence="1">Uncharacterized protein</fullName>
    </submittedName>
</protein>
<evidence type="ECO:0000313" key="2">
    <source>
        <dbReference type="Proteomes" id="UP001221757"/>
    </source>
</evidence>
<proteinExistence type="predicted"/>
<accession>A0AAD7GVG5</accession>